<organism evidence="1 2">
    <name type="scientific">Brachybacterium muris UCD-AY4</name>
    <dbReference type="NCBI Taxonomy" id="1249481"/>
    <lineage>
        <taxon>Bacteria</taxon>
        <taxon>Bacillati</taxon>
        <taxon>Actinomycetota</taxon>
        <taxon>Actinomycetes</taxon>
        <taxon>Micrococcales</taxon>
        <taxon>Dermabacteraceae</taxon>
        <taxon>Brachybacterium</taxon>
    </lineage>
</organism>
<dbReference type="Proteomes" id="UP000019754">
    <property type="component" value="Unassembled WGS sequence"/>
</dbReference>
<evidence type="ECO:0000313" key="1">
    <source>
        <dbReference type="EMBL" id="EYT48602.1"/>
    </source>
</evidence>
<dbReference type="SUPFAM" id="SSF54909">
    <property type="entry name" value="Dimeric alpha+beta barrel"/>
    <property type="match status" value="1"/>
</dbReference>
<keyword evidence="2" id="KW-1185">Reference proteome</keyword>
<name>A0A022KZ72_9MICO</name>
<proteinExistence type="predicted"/>
<dbReference type="HOGENOM" id="CLU_3022992_0_0_11"/>
<dbReference type="RefSeq" id="WP_017823739.1">
    <property type="nucleotide sequence ID" value="NZ_AORC01000014.1"/>
</dbReference>
<accession>A0A022KZ72</accession>
<evidence type="ECO:0000313" key="2">
    <source>
        <dbReference type="Proteomes" id="UP000019754"/>
    </source>
</evidence>
<sequence length="55" mass="5957">MPDVPRFYIPIGAKDLVAVIAVGSLPDVDRVTGRLQKIPGVLCRETSLLLRNVLA</sequence>
<protein>
    <submittedName>
        <fullName evidence="1">AsnC family transcriptional regulator</fullName>
    </submittedName>
</protein>
<dbReference type="EMBL" id="AORC01000014">
    <property type="protein sequence ID" value="EYT48602.1"/>
    <property type="molecule type" value="Genomic_DNA"/>
</dbReference>
<comment type="caution">
    <text evidence="1">The sequence shown here is derived from an EMBL/GenBank/DDBJ whole genome shotgun (WGS) entry which is preliminary data.</text>
</comment>
<dbReference type="InterPro" id="IPR011008">
    <property type="entry name" value="Dimeric_a/b-barrel"/>
</dbReference>
<reference evidence="1 2" key="1">
    <citation type="journal article" date="2013" name="Genome Announc.">
        <title>Draft genome sequence of an Actinobacterium, Brachybacterium muris strain UCD-AY4.</title>
        <authorList>
            <person name="Lo J.R."/>
            <person name="Lang J.M."/>
            <person name="Darling A.E."/>
            <person name="Eisen J.A."/>
            <person name="Coil D.A."/>
        </authorList>
    </citation>
    <scope>NUCLEOTIDE SEQUENCE [LARGE SCALE GENOMIC DNA]</scope>
    <source>
        <strain evidence="1 2">UCD-AY4</strain>
    </source>
</reference>
<gene>
    <name evidence="1" type="ORF">D641_0111955</name>
</gene>
<dbReference type="AlphaFoldDB" id="A0A022KZ72"/>